<protein>
    <submittedName>
        <fullName evidence="2">Uncharacterized protein</fullName>
    </submittedName>
</protein>
<evidence type="ECO:0000313" key="2">
    <source>
        <dbReference type="EMBL" id="OCF47535.1"/>
    </source>
</evidence>
<accession>A0A1B9HW86</accession>
<dbReference type="STRING" id="1296096.A0A1B9HW86"/>
<dbReference type="AlphaFoldDB" id="A0A1B9HW86"/>
<reference evidence="3" key="4">
    <citation type="submission" date="2024-02" db="EMBL/GenBank/DDBJ databases">
        <title>Comparative genomics of Cryptococcus and Kwoniella reveals pathogenesis evolution and contrasting modes of karyotype evolution via chromosome fusion or intercentromeric recombination.</title>
        <authorList>
            <person name="Coelho M.A."/>
            <person name="David-Palma M."/>
            <person name="Shea T."/>
            <person name="Bowers K."/>
            <person name="McGinley-Smith S."/>
            <person name="Mohammad A.W."/>
            <person name="Gnirke A."/>
            <person name="Yurkov A.M."/>
            <person name="Nowrousian M."/>
            <person name="Sun S."/>
            <person name="Cuomo C.A."/>
            <person name="Heitman J."/>
        </authorList>
    </citation>
    <scope>NUCLEOTIDE SEQUENCE</scope>
    <source>
        <strain evidence="3">CBS 10737</strain>
    </source>
</reference>
<reference evidence="2" key="3">
    <citation type="submission" date="2016-07" db="EMBL/GenBank/DDBJ databases">
        <title>Evolution of pathogenesis and genome organization in the Tremellales.</title>
        <authorList>
            <person name="Cuomo C."/>
            <person name="Litvintseva A."/>
            <person name="Heitman J."/>
            <person name="Chen Y."/>
            <person name="Sun S."/>
            <person name="Springer D."/>
            <person name="Dromer F."/>
            <person name="Young S."/>
            <person name="Zeng Q."/>
            <person name="Chapman S."/>
            <person name="Gujja S."/>
            <person name="Saif S."/>
            <person name="Birren B."/>
        </authorList>
    </citation>
    <scope>NUCLEOTIDE SEQUENCE</scope>
    <source>
        <strain evidence="2">CBS 10737</strain>
    </source>
</reference>
<evidence type="ECO:0000256" key="1">
    <source>
        <dbReference type="SAM" id="MobiDB-lite"/>
    </source>
</evidence>
<evidence type="ECO:0000313" key="4">
    <source>
        <dbReference type="Proteomes" id="UP000094020"/>
    </source>
</evidence>
<keyword evidence="4" id="KW-1185">Reference proteome</keyword>
<dbReference type="KEGG" id="kpin:30174805"/>
<dbReference type="Proteomes" id="UP000094020">
    <property type="component" value="Chromosome 2"/>
</dbReference>
<proteinExistence type="predicted"/>
<feature type="region of interest" description="Disordered" evidence="1">
    <location>
        <begin position="94"/>
        <end position="120"/>
    </location>
</feature>
<sequence length="527" mass="54273">MVIFLPSISANQFSSAIAMHQRRSTPETSTFQPHATTRSCTCKQNLSSSCSPKTNSKIESTTDVASSTYQQTTLVSVNPTSSSDSSRIITSILQPTTRPTSADSESVDTNSQTSTVEDEHDECQETSIIPFASSLSNLAQSINSQSTSTSSSRCTTSGGACGTFIGSLGSCQNDNCVCELSLPAQFCAQCLATQDAIYQYNLYLAACANRGLVQPSQTITAQCDDATVTSDVLTDILASQAASATLSSNGLGSTGEKEGGGYMSQEAVQIGPDGQTMTSTYGQTTSMPSDNGRNPITLTTTDSSGQPTSIITYNGPTSFASISGTVPSADSTGTSQQDGTSESFNTTALDSAHTFFQGSVDSTCQSDCDVWMQLAQSCTDDTCICTSDGLSSAKACSSCVISADSDDQMSAYAGYTQGCTTISTAVITTDEAASTTDMYGNVAAAITSSSSQIGGKNTNPFKTESDDNERVATQVAEAENAGGVATKIATENDPTSGGISLRDGTLISSIGLLITGVSGGVLLMQIG</sequence>
<feature type="compositionally biased region" description="Polar residues" evidence="1">
    <location>
        <begin position="94"/>
        <end position="115"/>
    </location>
</feature>
<name>A0A1B9HW86_9TREE</name>
<dbReference type="OrthoDB" id="2565177at2759"/>
<dbReference type="EMBL" id="CP144520">
    <property type="protein sequence ID" value="WWC67682.1"/>
    <property type="molecule type" value="Genomic_DNA"/>
</dbReference>
<dbReference type="EMBL" id="KV700116">
    <property type="protein sequence ID" value="OCF47535.1"/>
    <property type="molecule type" value="Genomic_DNA"/>
</dbReference>
<reference evidence="2" key="1">
    <citation type="submission" date="2013-07" db="EMBL/GenBank/DDBJ databases">
        <title>The Genome Sequence of Cryptococcus pinus CBS10737.</title>
        <authorList>
            <consortium name="The Broad Institute Genome Sequencing Platform"/>
            <person name="Cuomo C."/>
            <person name="Litvintseva A."/>
            <person name="Chen Y."/>
            <person name="Heitman J."/>
            <person name="Sun S."/>
            <person name="Springer D."/>
            <person name="Dromer F."/>
            <person name="Young S.K."/>
            <person name="Zeng Q."/>
            <person name="Gargeya S."/>
            <person name="Fitzgerald M."/>
            <person name="Abouelleil A."/>
            <person name="Alvarado L."/>
            <person name="Berlin A.M."/>
            <person name="Chapman S.B."/>
            <person name="Dewar J."/>
            <person name="Goldberg J."/>
            <person name="Griggs A."/>
            <person name="Gujja S."/>
            <person name="Hansen M."/>
            <person name="Howarth C."/>
            <person name="Imamovic A."/>
            <person name="Larimer J."/>
            <person name="McCowan C."/>
            <person name="Murphy C."/>
            <person name="Pearson M."/>
            <person name="Priest M."/>
            <person name="Roberts A."/>
            <person name="Saif S."/>
            <person name="Shea T."/>
            <person name="Sykes S."/>
            <person name="Wortman J."/>
            <person name="Nusbaum C."/>
            <person name="Birren B."/>
        </authorList>
    </citation>
    <scope>NUCLEOTIDE SEQUENCE [LARGE SCALE GENOMIC DNA]</scope>
    <source>
        <strain evidence="2">CBS 10737</strain>
    </source>
</reference>
<dbReference type="GeneID" id="30174805"/>
<feature type="region of interest" description="Disordered" evidence="1">
    <location>
        <begin position="276"/>
        <end position="308"/>
    </location>
</feature>
<dbReference type="RefSeq" id="XP_019008754.1">
    <property type="nucleotide sequence ID" value="XM_019158141.1"/>
</dbReference>
<organism evidence="2">
    <name type="scientific">Kwoniella pini CBS 10737</name>
    <dbReference type="NCBI Taxonomy" id="1296096"/>
    <lineage>
        <taxon>Eukaryota</taxon>
        <taxon>Fungi</taxon>
        <taxon>Dikarya</taxon>
        <taxon>Basidiomycota</taxon>
        <taxon>Agaricomycotina</taxon>
        <taxon>Tremellomycetes</taxon>
        <taxon>Tremellales</taxon>
        <taxon>Cryptococcaceae</taxon>
        <taxon>Kwoniella</taxon>
    </lineage>
</organism>
<evidence type="ECO:0000313" key="3">
    <source>
        <dbReference type="EMBL" id="WWC67682.1"/>
    </source>
</evidence>
<gene>
    <name evidence="2" type="ORF">I206_06436</name>
    <name evidence="3" type="ORF">I206_101594</name>
</gene>
<reference evidence="3" key="2">
    <citation type="submission" date="2013-07" db="EMBL/GenBank/DDBJ databases">
        <authorList>
            <consortium name="The Broad Institute Genome Sequencing Platform"/>
            <person name="Cuomo C."/>
            <person name="Litvintseva A."/>
            <person name="Chen Y."/>
            <person name="Heitman J."/>
            <person name="Sun S."/>
            <person name="Springer D."/>
            <person name="Dromer F."/>
            <person name="Young S.K."/>
            <person name="Zeng Q."/>
            <person name="Gargeya S."/>
            <person name="Fitzgerald M."/>
            <person name="Abouelleil A."/>
            <person name="Alvarado L."/>
            <person name="Berlin A.M."/>
            <person name="Chapman S.B."/>
            <person name="Dewar J."/>
            <person name="Goldberg J."/>
            <person name="Griggs A."/>
            <person name="Gujja S."/>
            <person name="Hansen M."/>
            <person name="Howarth C."/>
            <person name="Imamovic A."/>
            <person name="Larimer J."/>
            <person name="McCowan C."/>
            <person name="Murphy C."/>
            <person name="Pearson M."/>
            <person name="Priest M."/>
            <person name="Roberts A."/>
            <person name="Saif S."/>
            <person name="Shea T."/>
            <person name="Sykes S."/>
            <person name="Wortman J."/>
            <person name="Nusbaum C."/>
            <person name="Birren B."/>
        </authorList>
    </citation>
    <scope>NUCLEOTIDE SEQUENCE</scope>
    <source>
        <strain evidence="3">CBS 10737</strain>
    </source>
</reference>